<evidence type="ECO:0000256" key="7">
    <source>
        <dbReference type="ARBA" id="ARBA00022833"/>
    </source>
</evidence>
<dbReference type="Pfam" id="PF13639">
    <property type="entry name" value="zf-RING_2"/>
    <property type="match status" value="1"/>
</dbReference>
<reference evidence="11 12" key="1">
    <citation type="journal article" date="2021" name="Commun. Biol.">
        <title>The genome of Shorea leprosula (Dipterocarpaceae) highlights the ecological relevance of drought in aseasonal tropical rainforests.</title>
        <authorList>
            <person name="Ng K.K.S."/>
            <person name="Kobayashi M.J."/>
            <person name="Fawcett J.A."/>
            <person name="Hatakeyama M."/>
            <person name="Paape T."/>
            <person name="Ng C.H."/>
            <person name="Ang C.C."/>
            <person name="Tnah L.H."/>
            <person name="Lee C.T."/>
            <person name="Nishiyama T."/>
            <person name="Sese J."/>
            <person name="O'Brien M.J."/>
            <person name="Copetti D."/>
            <person name="Mohd Noor M.I."/>
            <person name="Ong R.C."/>
            <person name="Putra M."/>
            <person name="Sireger I.Z."/>
            <person name="Indrioko S."/>
            <person name="Kosugi Y."/>
            <person name="Izuno A."/>
            <person name="Isagi Y."/>
            <person name="Lee S.L."/>
            <person name="Shimizu K.K."/>
        </authorList>
    </citation>
    <scope>NUCLEOTIDE SEQUENCE [LARGE SCALE GENOMIC DNA]</scope>
    <source>
        <strain evidence="11">214</strain>
    </source>
</reference>
<dbReference type="InterPro" id="IPR013083">
    <property type="entry name" value="Znf_RING/FYVE/PHD"/>
</dbReference>
<dbReference type="GO" id="GO:0008270">
    <property type="term" value="F:zinc ion binding"/>
    <property type="evidence" value="ECO:0007669"/>
    <property type="project" value="UniProtKB-KW"/>
</dbReference>
<dbReference type="FunFam" id="3.30.40.10:FF:000538">
    <property type="entry name" value="E3 ubiquitin-protein ligase MBR2 isoform A"/>
    <property type="match status" value="1"/>
</dbReference>
<dbReference type="AlphaFoldDB" id="A0AAV5JMN9"/>
<evidence type="ECO:0000256" key="6">
    <source>
        <dbReference type="ARBA" id="ARBA00022786"/>
    </source>
</evidence>
<gene>
    <name evidence="11" type="ORF">SLEP1_g23409</name>
</gene>
<evidence type="ECO:0000256" key="5">
    <source>
        <dbReference type="ARBA" id="ARBA00022771"/>
    </source>
</evidence>
<dbReference type="CDD" id="cd16469">
    <property type="entry name" value="RING-H2_RNF24-like"/>
    <property type="match status" value="1"/>
</dbReference>
<keyword evidence="4" id="KW-0479">Metal-binding</keyword>
<evidence type="ECO:0000256" key="1">
    <source>
        <dbReference type="ARBA" id="ARBA00000900"/>
    </source>
</evidence>
<keyword evidence="5 8" id="KW-0863">Zinc-finger</keyword>
<keyword evidence="7" id="KW-0862">Zinc</keyword>
<dbReference type="PROSITE" id="PS50089">
    <property type="entry name" value="ZF_RING_2"/>
    <property type="match status" value="1"/>
</dbReference>
<dbReference type="SUPFAM" id="SSF57850">
    <property type="entry name" value="RING/U-box"/>
    <property type="match status" value="1"/>
</dbReference>
<dbReference type="EC" id="2.3.2.27" evidence="2"/>
<proteinExistence type="predicted"/>
<evidence type="ECO:0000256" key="2">
    <source>
        <dbReference type="ARBA" id="ARBA00012483"/>
    </source>
</evidence>
<sequence length="530" mass="58251">MFENEHENSWNHLHTEQHFGNLVRAGTSENGSLFCPAENSNDVHFPSHWNPVARSSGYATSSHIIEGPQYQPDTSGPSHDFFPHPSTAGTFGVAPENYGPSSSYDRQTLHGVEGNFIGLSMSSVRGPHKRKSPGIPAVCEIGSSSQYPGAGSSSDLALSCDPWLEKQTVDSQHMHWDSIGMTPNYRGNGLSIRGEDSMRNVRSRPAIDLESNLVRNHLSHSSHSMSQQPVDYSSSMELSGQASSALTRDWTHSGTSSGHVGLQVSDSNGLNHETNRFLGGGSAANVSLEVGGFNHEFISGRSPLVPQSFHGSTTQSARGVRSNYSQRSTPPVRASSSVRLGHLAPPEDGMQLAVESYPSRHSLPLSATWRNSERSGRQRISGDRYRSLSDDAAFNERFSSEGFMVVDRPAAYGSRNMLDQHRDMRLDIDNMTYEELLALEERIGNVSTGLSEDLISKCLTESVFFELELFQEKETCVICLEEYQDMDRVGAVKTCGHDYHVTCIKKWLSMKNTCPICKASALADGMKEKQ</sequence>
<protein>
    <recommendedName>
        <fullName evidence="2">RING-type E3 ubiquitin transferase</fullName>
        <ecNumber evidence="2">2.3.2.27</ecNumber>
    </recommendedName>
</protein>
<feature type="region of interest" description="Disordered" evidence="9">
    <location>
        <begin position="308"/>
        <end position="337"/>
    </location>
</feature>
<feature type="compositionally biased region" description="Polar residues" evidence="9">
    <location>
        <begin position="309"/>
        <end position="337"/>
    </location>
</feature>
<evidence type="ECO:0000256" key="9">
    <source>
        <dbReference type="SAM" id="MobiDB-lite"/>
    </source>
</evidence>
<evidence type="ECO:0000256" key="3">
    <source>
        <dbReference type="ARBA" id="ARBA00022679"/>
    </source>
</evidence>
<accession>A0AAV5JMN9</accession>
<feature type="compositionally biased region" description="Polar residues" evidence="9">
    <location>
        <begin position="227"/>
        <end position="238"/>
    </location>
</feature>
<name>A0AAV5JMN9_9ROSI</name>
<evidence type="ECO:0000313" key="12">
    <source>
        <dbReference type="Proteomes" id="UP001054252"/>
    </source>
</evidence>
<dbReference type="InterPro" id="IPR045191">
    <property type="entry name" value="MBR1/2-like"/>
</dbReference>
<dbReference type="PANTHER" id="PTHR22937">
    <property type="entry name" value="E3 UBIQUITIN-PROTEIN LIGASE RNF165"/>
    <property type="match status" value="1"/>
</dbReference>
<dbReference type="SMART" id="SM00184">
    <property type="entry name" value="RING"/>
    <property type="match status" value="1"/>
</dbReference>
<evidence type="ECO:0000256" key="4">
    <source>
        <dbReference type="ARBA" id="ARBA00022723"/>
    </source>
</evidence>
<organism evidence="11 12">
    <name type="scientific">Rubroshorea leprosula</name>
    <dbReference type="NCBI Taxonomy" id="152421"/>
    <lineage>
        <taxon>Eukaryota</taxon>
        <taxon>Viridiplantae</taxon>
        <taxon>Streptophyta</taxon>
        <taxon>Embryophyta</taxon>
        <taxon>Tracheophyta</taxon>
        <taxon>Spermatophyta</taxon>
        <taxon>Magnoliopsida</taxon>
        <taxon>eudicotyledons</taxon>
        <taxon>Gunneridae</taxon>
        <taxon>Pentapetalae</taxon>
        <taxon>rosids</taxon>
        <taxon>malvids</taxon>
        <taxon>Malvales</taxon>
        <taxon>Dipterocarpaceae</taxon>
        <taxon>Rubroshorea</taxon>
    </lineage>
</organism>
<dbReference type="PANTHER" id="PTHR22937:SF174">
    <property type="entry name" value="RING-TYPE E3 UBIQUITIN TRANSFERASE"/>
    <property type="match status" value="1"/>
</dbReference>
<dbReference type="Proteomes" id="UP001054252">
    <property type="component" value="Unassembled WGS sequence"/>
</dbReference>
<keyword evidence="3" id="KW-0808">Transferase</keyword>
<feature type="region of interest" description="Disordered" evidence="9">
    <location>
        <begin position="248"/>
        <end position="267"/>
    </location>
</feature>
<feature type="region of interest" description="Disordered" evidence="9">
    <location>
        <begin position="218"/>
        <end position="238"/>
    </location>
</feature>
<dbReference type="Gene3D" id="3.30.40.10">
    <property type="entry name" value="Zinc/RING finger domain, C3HC4 (zinc finger)"/>
    <property type="match status" value="1"/>
</dbReference>
<feature type="domain" description="RING-type" evidence="10">
    <location>
        <begin position="476"/>
        <end position="518"/>
    </location>
</feature>
<comment type="catalytic activity">
    <reaction evidence="1">
        <text>S-ubiquitinyl-[E2 ubiquitin-conjugating enzyme]-L-cysteine + [acceptor protein]-L-lysine = [E2 ubiquitin-conjugating enzyme]-L-cysteine + N(6)-ubiquitinyl-[acceptor protein]-L-lysine.</text>
        <dbReference type="EC" id="2.3.2.27"/>
    </reaction>
</comment>
<evidence type="ECO:0000313" key="11">
    <source>
        <dbReference type="EMBL" id="GKV12236.1"/>
    </source>
</evidence>
<evidence type="ECO:0000256" key="8">
    <source>
        <dbReference type="PROSITE-ProRule" id="PRU00175"/>
    </source>
</evidence>
<dbReference type="InterPro" id="IPR001841">
    <property type="entry name" value="Znf_RING"/>
</dbReference>
<dbReference type="EMBL" id="BPVZ01000036">
    <property type="protein sequence ID" value="GKV12236.1"/>
    <property type="molecule type" value="Genomic_DNA"/>
</dbReference>
<keyword evidence="12" id="KW-1185">Reference proteome</keyword>
<comment type="caution">
    <text evidence="11">The sequence shown here is derived from an EMBL/GenBank/DDBJ whole genome shotgun (WGS) entry which is preliminary data.</text>
</comment>
<dbReference type="GO" id="GO:0061630">
    <property type="term" value="F:ubiquitin protein ligase activity"/>
    <property type="evidence" value="ECO:0007669"/>
    <property type="project" value="UniProtKB-EC"/>
</dbReference>
<keyword evidence="6" id="KW-0833">Ubl conjugation pathway</keyword>
<evidence type="ECO:0000259" key="10">
    <source>
        <dbReference type="PROSITE" id="PS50089"/>
    </source>
</evidence>